<evidence type="ECO:0000256" key="4">
    <source>
        <dbReference type="SAM" id="Phobius"/>
    </source>
</evidence>
<keyword evidence="4" id="KW-0472">Membrane</keyword>
<keyword evidence="4" id="KW-0812">Transmembrane</keyword>
<feature type="domain" description="Fibronectin type-III" evidence="5">
    <location>
        <begin position="1564"/>
        <end position="1653"/>
    </location>
</feature>
<dbReference type="Proteomes" id="UP000295601">
    <property type="component" value="Unassembled WGS sequence"/>
</dbReference>
<dbReference type="EMBL" id="SNYA01000006">
    <property type="protein sequence ID" value="TDP90965.1"/>
    <property type="molecule type" value="Genomic_DNA"/>
</dbReference>
<keyword evidence="2" id="KW-0119">Carbohydrate metabolism</keyword>
<evidence type="ECO:0000256" key="1">
    <source>
        <dbReference type="ARBA" id="ARBA00023295"/>
    </source>
</evidence>
<dbReference type="InterPro" id="IPR003961">
    <property type="entry name" value="FN3_dom"/>
</dbReference>
<dbReference type="SUPFAM" id="SSF49265">
    <property type="entry name" value="Fibronectin type III"/>
    <property type="match status" value="1"/>
</dbReference>
<evidence type="ECO:0000259" key="5">
    <source>
        <dbReference type="PROSITE" id="PS50853"/>
    </source>
</evidence>
<keyword evidence="7" id="KW-1185">Reference proteome</keyword>
<dbReference type="InterPro" id="IPR036116">
    <property type="entry name" value="FN3_sf"/>
</dbReference>
<feature type="region of interest" description="Disordered" evidence="3">
    <location>
        <begin position="2006"/>
        <end position="2033"/>
    </location>
</feature>
<feature type="transmembrane region" description="Helical" evidence="4">
    <location>
        <begin position="24"/>
        <end position="47"/>
    </location>
</feature>
<sequence>MTARRRGNRGNTVGGGSAVRRSRLGAWLAAGIAAALVTTIAVVASGYDARDTPRVEPGVWVARDAGQYGRVNTDTGELDTVRKVVEPSSIVQSGDRSILLTNGNGRAWPIAAANPVDVGTESTEAEAETDSETAETPSSAVTAVNAPGDSATGVGMPEGTRDVLVAGAYVAVRTEAGDVYVGSLSEAGGAADADVATIGERISGLRPLTASTEKSEDEDGADRAESAASAPAAAVALTEKGVLAVYSIETDEVTRFDLARGLLAAPEDMPTIGAAEQLPGAAAESPQLTLVGTDWVLLDAEDGRLFRAGTDPVTLQLGATPLLQSSSTGATGRDVLIADQDGLVSVTKAGKTVRTAAEGVPARPTEVAGSRYAAWLGTGSGQLWRGSGDPIALQFDDGVREASELLPVFRTNGDRAVLSEQRTGMLWTVPDGTLIPLSQWNLAIPPQEVKGTVVVNDVPEQVAPTAVDDEFGARPGEPATLPVLLNDFDANSRDVLTIVPESLGESKLPAEFGTLQLLPDRQTLVVQPTPGAVGSASFTYRISDGVLESQAATVTVRIAADDENTPPEWCPVAGCQREWGVAEIVPGGTLVTPVLEGWVDPQGDVMTLANVAPVESSDPVRALVTADGSLAVRHTDPSAVASDIALRLTVRDSRGAEQDRELVLAVRPEALPVVTGTAATIAVGAPATLTPLDRVSGGSGSFTLVDVAPQSGAATATTHPVAGSVEITTAEPGISTFVMTVRDAVTGAETTGALRVTATPAGAGLALPPLRAYVRPLADATVEVLAAIPGNASRALAVVDATVVDGDLRSDVIEHSRVRVAGTTTDGAPGRIGSADITVAEGDATARGRLTVFEVPESSGSAVIAVADTATVRAGSVADIRVLENDVSAPGERLILHPEVTGSGASGELAFAAGGTLRYLAPNEPGTYRVGYAAYAASAPELSDNGEVIITVVAAGNNREPQPATLTARVAPGGATSVTVPRSGVDPDGDRVRLNGVAAAGDPRIAANIAASGTAIDVAVAPGTSPGTYALRYDATDDHGGIGAGTLNVVVTGEDAGPPVTITDQVRLTPGNSTVVQPLDNDVDPAGGKLSLEAVVPNVAGGEDSAEYRKLAAAIDDSELKQGRIQLTAGSDLGTVSYRYTVRSSASSSTAEGLIVVQTSERVGAQAPAVSDTIVSVRDRADLAARGIDVLAGKVRWPAGDPATLKLSLWDKQSGDYAVKGNRITGSYDPAGDLVVFRVSGTDASGTDVTSYGLLIIPPIADLQLTLRPNLPPIEVKENGEVTTAIADLLDVGPDDTVQLRSGVFPTGREAASCEAVGGDAIRYTAGAGGPWTDVCRMDVRLEDQQAWTSLPVPVRVTPNEPIAELSPLTRTIAPGASETIQLADMVTWQGDRAGDPAKLRFSVSGGGSVFELASDGESATVSARADATSGVQETATVTVSGAGESSAQLTLRVGESPRDLPKAGSVALQCTVGASCGADVIGVPGEYDPFAGKSGGGLTLVSVDGGSCTVAAFGVANERSVSVTWPDASGAGGVCTVGFSVRDAQGRTGSGTIEFDAQGLPAAPTSIAQTAFTDTTATFQVALGGRLAHPAVTGVQLSGAGNTQCTSSGPDAYTCVASGLRNGERHSFSARAINAVGESAPSPETPGWAYRSPAQPTVTVTSLKNPSNTDQATGGLRVAIAGSDDTREFLVSIGGVDKGAIPGPSGSSEYTGIPVGSTTVMVTPTTALELPPIGGGSATGATAEAAGRVIGAPKLESAAATSADGSQDAVVAVTGSGAHHDEAVTWKFAIAEGSAAPDCFARGSQNSPNFGRLKRGVVYTAAACASSEFGISTSATGPVQIGGTIPPPVVSYAISTSPVEDGGGLRYKQVDKLTISGKLGGAKLSYSTGSDVVLDPEVGGAITVQQCLNGACSEWKPVFWTGAPQPVDIKKTTPSTCIDLAQRPTPPEVLAAQLRISSAAAGSATYALGPATGTDAKLRVTWVGDFEALAPATFDVCVIPVPTPTTPPPAPGAGAAPQLAPDAAPRPTELSRAAAARGPLNSYLFSSALPAPEES</sequence>
<comment type="caution">
    <text evidence="6">The sequence shown here is derived from an EMBL/GenBank/DDBJ whole genome shotgun (WGS) entry which is preliminary data.</text>
</comment>
<feature type="compositionally biased region" description="Low complexity" evidence="3">
    <location>
        <begin position="2013"/>
        <end position="2028"/>
    </location>
</feature>
<dbReference type="PROSITE" id="PS50853">
    <property type="entry name" value="FN3"/>
    <property type="match status" value="1"/>
</dbReference>
<dbReference type="GO" id="GO:0000272">
    <property type="term" value="P:polysaccharide catabolic process"/>
    <property type="evidence" value="ECO:0007669"/>
    <property type="project" value="UniProtKB-KW"/>
</dbReference>
<evidence type="ECO:0000256" key="2">
    <source>
        <dbReference type="ARBA" id="ARBA00023326"/>
    </source>
</evidence>
<gene>
    <name evidence="6" type="ORF">EDF62_2622</name>
</gene>
<feature type="region of interest" description="Disordered" evidence="3">
    <location>
        <begin position="117"/>
        <end position="157"/>
    </location>
</feature>
<organism evidence="6 7">
    <name type="scientific">Leucobacter luti</name>
    <dbReference type="NCBI Taxonomy" id="340320"/>
    <lineage>
        <taxon>Bacteria</taxon>
        <taxon>Bacillati</taxon>
        <taxon>Actinomycetota</taxon>
        <taxon>Actinomycetes</taxon>
        <taxon>Micrococcales</taxon>
        <taxon>Microbacteriaceae</taxon>
        <taxon>Leucobacter</taxon>
    </lineage>
</organism>
<feature type="region of interest" description="Disordered" evidence="3">
    <location>
        <begin position="207"/>
        <end position="229"/>
    </location>
</feature>
<name>A0A4R6RXA4_9MICO</name>
<keyword evidence="1" id="KW-0326">Glycosidase</keyword>
<evidence type="ECO:0000256" key="3">
    <source>
        <dbReference type="SAM" id="MobiDB-lite"/>
    </source>
</evidence>
<dbReference type="GO" id="GO:0016798">
    <property type="term" value="F:hydrolase activity, acting on glycosyl bonds"/>
    <property type="evidence" value="ECO:0007669"/>
    <property type="project" value="UniProtKB-KW"/>
</dbReference>
<keyword evidence="1" id="KW-0378">Hydrolase</keyword>
<dbReference type="Pfam" id="PF17963">
    <property type="entry name" value="Big_9"/>
    <property type="match status" value="1"/>
</dbReference>
<evidence type="ECO:0000313" key="6">
    <source>
        <dbReference type="EMBL" id="TDP90965.1"/>
    </source>
</evidence>
<feature type="compositionally biased region" description="Acidic residues" evidence="3">
    <location>
        <begin position="123"/>
        <end position="133"/>
    </location>
</feature>
<reference evidence="6 7" key="1">
    <citation type="submission" date="2019-03" db="EMBL/GenBank/DDBJ databases">
        <title>Genomic analyses of the natural microbiome of Caenorhabditis elegans.</title>
        <authorList>
            <person name="Samuel B."/>
        </authorList>
    </citation>
    <scope>NUCLEOTIDE SEQUENCE [LARGE SCALE GENOMIC DNA]</scope>
    <source>
        <strain evidence="6 7">JUb18</strain>
    </source>
</reference>
<evidence type="ECO:0000313" key="7">
    <source>
        <dbReference type="Proteomes" id="UP000295601"/>
    </source>
</evidence>
<keyword evidence="4" id="KW-1133">Transmembrane helix</keyword>
<proteinExistence type="predicted"/>
<accession>A0A4R6RXA4</accession>
<protein>
    <recommendedName>
        <fullName evidence="5">Fibronectin type-III domain-containing protein</fullName>
    </recommendedName>
</protein>
<keyword evidence="2" id="KW-0624">Polysaccharide degradation</keyword>